<feature type="chain" id="PRO_5013516698" description="DNA-directed RNA polymerase III subunit" evidence="5">
    <location>
        <begin position="25"/>
        <end position="251"/>
    </location>
</feature>
<dbReference type="Pfam" id="PF11705">
    <property type="entry name" value="RNA_pol_3_Rpc31"/>
    <property type="match status" value="1"/>
</dbReference>
<reference evidence="6 7" key="1">
    <citation type="submission" date="2017-09" db="EMBL/GenBank/DDBJ databases">
        <title>WGS assembly of Aquilegia coerulea Goldsmith.</title>
        <authorList>
            <person name="Hodges S."/>
            <person name="Kramer E."/>
            <person name="Nordborg M."/>
            <person name="Tomkins J."/>
            <person name="Borevitz J."/>
            <person name="Derieg N."/>
            <person name="Yan J."/>
            <person name="Mihaltcheva S."/>
            <person name="Hayes R.D."/>
            <person name="Rokhsar D."/>
        </authorList>
    </citation>
    <scope>NUCLEOTIDE SEQUENCE [LARGE SCALE GENOMIC DNA]</scope>
    <source>
        <strain evidence="7">cv. Goldsmith</strain>
    </source>
</reference>
<dbReference type="AlphaFoldDB" id="A0A2G5F6E2"/>
<dbReference type="InterPro" id="IPR024661">
    <property type="entry name" value="RNA_pol_III_Rpc31"/>
</dbReference>
<keyword evidence="7" id="KW-1185">Reference proteome</keyword>
<keyword evidence="5" id="KW-0732">Signal</keyword>
<accession>A0A2G5F6E2</accession>
<dbReference type="GO" id="GO:0005666">
    <property type="term" value="C:RNA polymerase III complex"/>
    <property type="evidence" value="ECO:0007669"/>
    <property type="project" value="TreeGrafter"/>
</dbReference>
<feature type="region of interest" description="Disordered" evidence="4">
    <location>
        <begin position="122"/>
        <end position="144"/>
    </location>
</feature>
<feature type="signal peptide" evidence="5">
    <location>
        <begin position="1"/>
        <end position="24"/>
    </location>
</feature>
<evidence type="ECO:0000313" key="7">
    <source>
        <dbReference type="Proteomes" id="UP000230069"/>
    </source>
</evidence>
<feature type="compositionally biased region" description="Basic and acidic residues" evidence="4">
    <location>
        <begin position="122"/>
        <end position="142"/>
    </location>
</feature>
<dbReference type="STRING" id="218851.A0A2G5F6E2"/>
<feature type="compositionally biased region" description="Basic and acidic residues" evidence="4">
    <location>
        <begin position="184"/>
        <end position="205"/>
    </location>
</feature>
<evidence type="ECO:0000256" key="2">
    <source>
        <dbReference type="ARBA" id="ARBA00008352"/>
    </source>
</evidence>
<sequence>MFVRLLLHIFGLVSLSSSWNKVFSSDVRVSLSLSLSLSLASGYNITEMAFRRGGYGRARGYNSGLMFAKQEPYVLFPDNVQLPDVNGVVEERELVFWNMRLQNFWKSSPYYLEETNTTKSKDTDIERYSDRGKPSQAKRDPLSYHLKLTVPNFPQELIHGSKRVQHDQRKVRWDPESGLERLDKLERLEEKHGDKAEGGKEKKEGDDEDDGEEEDVEEEEDEMSDDYNQNIEFDDDEDDYNMDEGEEEATY</sequence>
<evidence type="ECO:0000256" key="5">
    <source>
        <dbReference type="SAM" id="SignalP"/>
    </source>
</evidence>
<dbReference type="FunCoup" id="A0A2G5F6E2">
    <property type="interactions" value="1832"/>
</dbReference>
<comment type="subcellular location">
    <subcellularLocation>
        <location evidence="1">Nucleus</location>
    </subcellularLocation>
</comment>
<evidence type="ECO:0000256" key="4">
    <source>
        <dbReference type="SAM" id="MobiDB-lite"/>
    </source>
</evidence>
<dbReference type="EMBL" id="KZ305019">
    <property type="protein sequence ID" value="PIA63457.1"/>
    <property type="molecule type" value="Genomic_DNA"/>
</dbReference>
<feature type="compositionally biased region" description="Acidic residues" evidence="4">
    <location>
        <begin position="206"/>
        <end position="225"/>
    </location>
</feature>
<keyword evidence="3" id="KW-0539">Nucleus</keyword>
<dbReference type="GO" id="GO:0006383">
    <property type="term" value="P:transcription by RNA polymerase III"/>
    <property type="evidence" value="ECO:0007669"/>
    <property type="project" value="InterPro"/>
</dbReference>
<protein>
    <recommendedName>
        <fullName evidence="8">DNA-directed RNA polymerase III subunit</fullName>
    </recommendedName>
</protein>
<dbReference type="EMBL" id="KZ305019">
    <property type="protein sequence ID" value="PIA63460.1"/>
    <property type="molecule type" value="Genomic_DNA"/>
</dbReference>
<dbReference type="PANTHER" id="PTHR15367">
    <property type="entry name" value="DNA-DIRECTED RNA POLYMERASE III"/>
    <property type="match status" value="1"/>
</dbReference>
<gene>
    <name evidence="6" type="ORF">AQUCO_00201063v1</name>
</gene>
<feature type="compositionally biased region" description="Acidic residues" evidence="4">
    <location>
        <begin position="232"/>
        <end position="251"/>
    </location>
</feature>
<evidence type="ECO:0000256" key="3">
    <source>
        <dbReference type="ARBA" id="ARBA00023242"/>
    </source>
</evidence>
<evidence type="ECO:0008006" key="8">
    <source>
        <dbReference type="Google" id="ProtNLM"/>
    </source>
</evidence>
<name>A0A2G5F6E2_AQUCA</name>
<comment type="similarity">
    <text evidence="2">Belongs to the eukaryotic RPC7 RNA polymerase subunit family.</text>
</comment>
<organism evidence="6 7">
    <name type="scientific">Aquilegia coerulea</name>
    <name type="common">Rocky mountain columbine</name>
    <dbReference type="NCBI Taxonomy" id="218851"/>
    <lineage>
        <taxon>Eukaryota</taxon>
        <taxon>Viridiplantae</taxon>
        <taxon>Streptophyta</taxon>
        <taxon>Embryophyta</taxon>
        <taxon>Tracheophyta</taxon>
        <taxon>Spermatophyta</taxon>
        <taxon>Magnoliopsida</taxon>
        <taxon>Ranunculales</taxon>
        <taxon>Ranunculaceae</taxon>
        <taxon>Thalictroideae</taxon>
        <taxon>Aquilegia</taxon>
    </lineage>
</organism>
<dbReference type="PANTHER" id="PTHR15367:SF2">
    <property type="entry name" value="DNA-DIRECTED RNA POLYMERASE III SUBUNIT"/>
    <property type="match status" value="1"/>
</dbReference>
<dbReference type="OrthoDB" id="2018787at2759"/>
<dbReference type="EMBL" id="KZ305019">
    <property type="protein sequence ID" value="PIA63459.1"/>
    <property type="molecule type" value="Genomic_DNA"/>
</dbReference>
<proteinExistence type="inferred from homology"/>
<feature type="region of interest" description="Disordered" evidence="4">
    <location>
        <begin position="184"/>
        <end position="251"/>
    </location>
</feature>
<evidence type="ECO:0000256" key="1">
    <source>
        <dbReference type="ARBA" id="ARBA00004123"/>
    </source>
</evidence>
<dbReference type="Proteomes" id="UP000230069">
    <property type="component" value="Unassembled WGS sequence"/>
</dbReference>
<evidence type="ECO:0000313" key="6">
    <source>
        <dbReference type="EMBL" id="PIA63457.1"/>
    </source>
</evidence>